<evidence type="ECO:0000313" key="1">
    <source>
        <dbReference type="EMBL" id="RVW40410.1"/>
    </source>
</evidence>
<organism evidence="1 2">
    <name type="scientific">Vitis vinifera</name>
    <name type="common">Grape</name>
    <dbReference type="NCBI Taxonomy" id="29760"/>
    <lineage>
        <taxon>Eukaryota</taxon>
        <taxon>Viridiplantae</taxon>
        <taxon>Streptophyta</taxon>
        <taxon>Embryophyta</taxon>
        <taxon>Tracheophyta</taxon>
        <taxon>Spermatophyta</taxon>
        <taxon>Magnoliopsida</taxon>
        <taxon>eudicotyledons</taxon>
        <taxon>Gunneridae</taxon>
        <taxon>Pentapetalae</taxon>
        <taxon>rosids</taxon>
        <taxon>Vitales</taxon>
        <taxon>Vitaceae</taxon>
        <taxon>Viteae</taxon>
        <taxon>Vitis</taxon>
    </lineage>
</organism>
<dbReference type="EMBL" id="QGNW01001459">
    <property type="protein sequence ID" value="RVW40410.1"/>
    <property type="molecule type" value="Genomic_DNA"/>
</dbReference>
<dbReference type="Proteomes" id="UP000288805">
    <property type="component" value="Unassembled WGS sequence"/>
</dbReference>
<gene>
    <name evidence="1" type="ORF">CK203_090053</name>
</gene>
<protein>
    <submittedName>
        <fullName evidence="1">Uncharacterized protein</fullName>
    </submittedName>
</protein>
<reference evidence="1 2" key="1">
    <citation type="journal article" date="2018" name="PLoS Genet.">
        <title>Population sequencing reveals clonal diversity and ancestral inbreeding in the grapevine cultivar Chardonnay.</title>
        <authorList>
            <person name="Roach M.J."/>
            <person name="Johnson D.L."/>
            <person name="Bohlmann J."/>
            <person name="van Vuuren H.J."/>
            <person name="Jones S.J."/>
            <person name="Pretorius I.S."/>
            <person name="Schmidt S.A."/>
            <person name="Borneman A.R."/>
        </authorList>
    </citation>
    <scope>NUCLEOTIDE SEQUENCE [LARGE SCALE GENOMIC DNA]</scope>
    <source>
        <strain evidence="2">cv. Chardonnay</strain>
        <tissue evidence="1">Leaf</tissue>
    </source>
</reference>
<name>A0A438DYC0_VITVI</name>
<sequence>MLEGREIIAYVPANYPSSQNVLLRCFPCRLVLESSQLVPASQLVSQIMSSARVYADVNIQPPRDYWDYESLTVQWGNHYS</sequence>
<comment type="caution">
    <text evidence="1">The sequence shown here is derived from an EMBL/GenBank/DDBJ whole genome shotgun (WGS) entry which is preliminary data.</text>
</comment>
<evidence type="ECO:0000313" key="2">
    <source>
        <dbReference type="Proteomes" id="UP000288805"/>
    </source>
</evidence>
<dbReference type="AlphaFoldDB" id="A0A438DYC0"/>
<proteinExistence type="predicted"/>
<accession>A0A438DYC0</accession>